<keyword evidence="2" id="KW-1185">Reference proteome</keyword>
<gene>
    <name evidence="1" type="ORF">CY34DRAFT_806041</name>
</gene>
<reference evidence="1 2" key="1">
    <citation type="submission" date="2014-04" db="EMBL/GenBank/DDBJ databases">
        <authorList>
            <consortium name="DOE Joint Genome Institute"/>
            <person name="Kuo A."/>
            <person name="Ruytinx J."/>
            <person name="Rineau F."/>
            <person name="Colpaert J."/>
            <person name="Kohler A."/>
            <person name="Nagy L.G."/>
            <person name="Floudas D."/>
            <person name="Copeland A."/>
            <person name="Barry K.W."/>
            <person name="Cichocki N."/>
            <person name="Veneault-Fourrey C."/>
            <person name="LaButti K."/>
            <person name="Lindquist E.A."/>
            <person name="Lipzen A."/>
            <person name="Lundell T."/>
            <person name="Morin E."/>
            <person name="Murat C."/>
            <person name="Sun H."/>
            <person name="Tunlid A."/>
            <person name="Henrissat B."/>
            <person name="Grigoriev I.V."/>
            <person name="Hibbett D.S."/>
            <person name="Martin F."/>
            <person name="Nordberg H.P."/>
            <person name="Cantor M.N."/>
            <person name="Hua S.X."/>
        </authorList>
    </citation>
    <scope>NUCLEOTIDE SEQUENCE [LARGE SCALE GENOMIC DNA]</scope>
    <source>
        <strain evidence="1 2">UH-Slu-Lm8-n1</strain>
    </source>
</reference>
<evidence type="ECO:0000313" key="2">
    <source>
        <dbReference type="Proteomes" id="UP000054485"/>
    </source>
</evidence>
<evidence type="ECO:0000313" key="1">
    <source>
        <dbReference type="EMBL" id="KIK41447.1"/>
    </source>
</evidence>
<reference evidence="2" key="2">
    <citation type="submission" date="2015-01" db="EMBL/GenBank/DDBJ databases">
        <title>Evolutionary Origins and Diversification of the Mycorrhizal Mutualists.</title>
        <authorList>
            <consortium name="DOE Joint Genome Institute"/>
            <consortium name="Mycorrhizal Genomics Consortium"/>
            <person name="Kohler A."/>
            <person name="Kuo A."/>
            <person name="Nagy L.G."/>
            <person name="Floudas D."/>
            <person name="Copeland A."/>
            <person name="Barry K.W."/>
            <person name="Cichocki N."/>
            <person name="Veneault-Fourrey C."/>
            <person name="LaButti K."/>
            <person name="Lindquist E.A."/>
            <person name="Lipzen A."/>
            <person name="Lundell T."/>
            <person name="Morin E."/>
            <person name="Murat C."/>
            <person name="Riley R."/>
            <person name="Ohm R."/>
            <person name="Sun H."/>
            <person name="Tunlid A."/>
            <person name="Henrissat B."/>
            <person name="Grigoriev I.V."/>
            <person name="Hibbett D.S."/>
            <person name="Martin F."/>
        </authorList>
    </citation>
    <scope>NUCLEOTIDE SEQUENCE [LARGE SCALE GENOMIC DNA]</scope>
    <source>
        <strain evidence="2">UH-Slu-Lm8-n1</strain>
    </source>
</reference>
<dbReference type="EMBL" id="KN835268">
    <property type="protein sequence ID" value="KIK41447.1"/>
    <property type="molecule type" value="Genomic_DNA"/>
</dbReference>
<proteinExistence type="predicted"/>
<protein>
    <submittedName>
        <fullName evidence="1">Uncharacterized protein</fullName>
    </submittedName>
</protein>
<sequence length="83" mass="9368">MQRCWANVCVDGANEGPYPDYPEPDQLTQYIFTGPKCPYERGIRLLRRNSMLRHLLNCGMAPSNGVPRDAAMAPRAESREGTR</sequence>
<dbReference type="AlphaFoldDB" id="A0A0D0B4P7"/>
<name>A0A0D0B4P7_9AGAM</name>
<dbReference type="Proteomes" id="UP000054485">
    <property type="component" value="Unassembled WGS sequence"/>
</dbReference>
<accession>A0A0D0B4P7</accession>
<dbReference type="HOGENOM" id="CLU_2544107_0_0_1"/>
<organism evidence="1 2">
    <name type="scientific">Suillus luteus UH-Slu-Lm8-n1</name>
    <dbReference type="NCBI Taxonomy" id="930992"/>
    <lineage>
        <taxon>Eukaryota</taxon>
        <taxon>Fungi</taxon>
        <taxon>Dikarya</taxon>
        <taxon>Basidiomycota</taxon>
        <taxon>Agaricomycotina</taxon>
        <taxon>Agaricomycetes</taxon>
        <taxon>Agaricomycetidae</taxon>
        <taxon>Boletales</taxon>
        <taxon>Suillineae</taxon>
        <taxon>Suillaceae</taxon>
        <taxon>Suillus</taxon>
    </lineage>
</organism>
<dbReference type="InParanoid" id="A0A0D0B4P7"/>